<dbReference type="RefSeq" id="WP_228228439.1">
    <property type="nucleotide sequence ID" value="NZ_JAJGMW010000002.1"/>
</dbReference>
<sequence>MYKKLISDLKGEKYPTFQTTLKWAIEDQFVKSLIQAKNDLDDLRKEFDINPGSIQLDFLNRQVLCKVEFIGTVGSYGLETR</sequence>
<keyword evidence="2" id="KW-1185">Reference proteome</keyword>
<protein>
    <submittedName>
        <fullName evidence="1">Uncharacterized protein</fullName>
    </submittedName>
</protein>
<evidence type="ECO:0000313" key="1">
    <source>
        <dbReference type="EMBL" id="MCC4211316.1"/>
    </source>
</evidence>
<gene>
    <name evidence="1" type="ORF">LLW17_01175</name>
</gene>
<comment type="caution">
    <text evidence="1">The sequence shown here is derived from an EMBL/GenBank/DDBJ whole genome shotgun (WGS) entry which is preliminary data.</text>
</comment>
<evidence type="ECO:0000313" key="2">
    <source>
        <dbReference type="Proteomes" id="UP001197770"/>
    </source>
</evidence>
<name>A0ABS8GNG6_9FLAO</name>
<proteinExistence type="predicted"/>
<dbReference type="Proteomes" id="UP001197770">
    <property type="component" value="Unassembled WGS sequence"/>
</dbReference>
<dbReference type="EMBL" id="JAJGMW010000002">
    <property type="protein sequence ID" value="MCC4211316.1"/>
    <property type="molecule type" value="Genomic_DNA"/>
</dbReference>
<reference evidence="1 2" key="1">
    <citation type="submission" date="2021-11" db="EMBL/GenBank/DDBJ databases">
        <title>Seasonal and diel survey of microbial diversity of the Tyrrhenian coast.</title>
        <authorList>
            <person name="Gattoni G."/>
            <person name="Corral P."/>
        </authorList>
    </citation>
    <scope>NUCLEOTIDE SEQUENCE [LARGE SCALE GENOMIC DNA]</scope>
    <source>
        <strain evidence="1 2">Mr9</strain>
    </source>
</reference>
<accession>A0ABS8GNG6</accession>
<organism evidence="1 2">
    <name type="scientific">Leeuwenhoekiella parthenopeia</name>
    <dbReference type="NCBI Taxonomy" id="2890320"/>
    <lineage>
        <taxon>Bacteria</taxon>
        <taxon>Pseudomonadati</taxon>
        <taxon>Bacteroidota</taxon>
        <taxon>Flavobacteriia</taxon>
        <taxon>Flavobacteriales</taxon>
        <taxon>Flavobacteriaceae</taxon>
        <taxon>Leeuwenhoekiella</taxon>
    </lineage>
</organism>